<comment type="subcellular location">
    <subcellularLocation>
        <location evidence="1 14">Cell membrane</location>
        <topology evidence="1 14">Multi-pass membrane protein</topology>
    </subcellularLocation>
</comment>
<evidence type="ECO:0000256" key="12">
    <source>
        <dbReference type="ARBA" id="ARBA00023224"/>
    </source>
</evidence>
<evidence type="ECO:0000256" key="3">
    <source>
        <dbReference type="ARBA" id="ARBA00022606"/>
    </source>
</evidence>
<reference evidence="16" key="1">
    <citation type="journal article" date="2010" name="Science">
        <title>The genome of the Western clawed frog Xenopus tropicalis.</title>
        <authorList>
            <person name="Hellsten U."/>
            <person name="Harland R.M."/>
            <person name="Gilchrist M.J."/>
            <person name="Hendrix D."/>
            <person name="Jurka J."/>
            <person name="Kapitonov V."/>
            <person name="Ovcharenko I."/>
            <person name="Putnam N.H."/>
            <person name="Shu S."/>
            <person name="Taher L."/>
            <person name="Blitz I.L."/>
            <person name="Blumberg B."/>
            <person name="Dichmann D.S."/>
            <person name="Dubchak I."/>
            <person name="Amaya E."/>
            <person name="Detter J.C."/>
            <person name="Fletcher R."/>
            <person name="Gerhard D.S."/>
            <person name="Goodstein D."/>
            <person name="Graves T."/>
            <person name="Grigoriev I.V."/>
            <person name="Grimwood J."/>
            <person name="Kawashima T."/>
            <person name="Lindquist E."/>
            <person name="Lucas S.M."/>
            <person name="Mead P.E."/>
            <person name="Mitros T."/>
            <person name="Ogino H."/>
            <person name="Ohta Y."/>
            <person name="Poliakov A.V."/>
            <person name="Pollet N."/>
            <person name="Robert J."/>
            <person name="Salamov A."/>
            <person name="Sater A.K."/>
            <person name="Schmutz J."/>
            <person name="Terry A."/>
            <person name="Vize P.D."/>
            <person name="Warren W.C."/>
            <person name="Wells D."/>
            <person name="Wills A."/>
            <person name="Wilson R.K."/>
            <person name="Zimmerman L.B."/>
            <person name="Zorn A.M."/>
            <person name="Grainger R."/>
            <person name="Grammer T."/>
            <person name="Khokha M.K."/>
            <person name="Richardson P.M."/>
            <person name="Rokhsar D.S."/>
        </authorList>
    </citation>
    <scope>NUCLEOTIDE SEQUENCE [LARGE SCALE GENOMIC DNA]</scope>
    <source>
        <strain evidence="16">Nigerian</strain>
    </source>
</reference>
<evidence type="ECO:0000313" key="16">
    <source>
        <dbReference type="Ensembl" id="ENSXETP00000045515"/>
    </source>
</evidence>
<feature type="transmembrane region" description="Helical" evidence="14">
    <location>
        <begin position="101"/>
        <end position="123"/>
    </location>
</feature>
<dbReference type="OMA" id="GTYTHIV"/>
<keyword evidence="11" id="KW-0325">Glycoprotein</keyword>
<feature type="transmembrane region" description="Helical" evidence="14">
    <location>
        <begin position="236"/>
        <end position="260"/>
    </location>
</feature>
<reference evidence="18" key="3">
    <citation type="submission" date="2025-04" db="UniProtKB">
        <authorList>
            <consortium name="RefSeq"/>
        </authorList>
    </citation>
    <scope>IDENTIFICATION</scope>
    <source>
        <strain evidence="18">Nigerian</strain>
        <tissue evidence="18">Liver and blood</tissue>
    </source>
</reference>
<dbReference type="CTD" id="100492458"/>
<dbReference type="CDD" id="cd15911">
    <property type="entry name" value="7tmA_OR11A-like"/>
    <property type="match status" value="1"/>
</dbReference>
<accession>F6ZYV8</accession>
<keyword evidence="9" id="KW-1015">Disulfide bond</keyword>
<keyword evidence="5 14" id="KW-0552">Olfaction</keyword>
<keyword evidence="6 14" id="KW-1133">Transmembrane helix</keyword>
<dbReference type="PROSITE" id="PS00237">
    <property type="entry name" value="G_PROTEIN_RECEP_F1_1"/>
    <property type="match status" value="1"/>
</dbReference>
<dbReference type="InterPro" id="IPR000725">
    <property type="entry name" value="Olfact_rcpt"/>
</dbReference>
<evidence type="ECO:0000256" key="14">
    <source>
        <dbReference type="RuleBase" id="RU363047"/>
    </source>
</evidence>
<evidence type="ECO:0000256" key="8">
    <source>
        <dbReference type="ARBA" id="ARBA00023136"/>
    </source>
</evidence>
<proteinExistence type="inferred from homology"/>
<keyword evidence="10 13" id="KW-0675">Receptor</keyword>
<evidence type="ECO:0000256" key="13">
    <source>
        <dbReference type="RuleBase" id="RU000688"/>
    </source>
</evidence>
<dbReference type="InterPro" id="IPR000276">
    <property type="entry name" value="GPCR_Rhodpsn"/>
</dbReference>
<keyword evidence="3 14" id="KW-0716">Sensory transduction</keyword>
<dbReference type="ExpressionAtlas" id="F6ZYV8">
    <property type="expression patterns" value="baseline"/>
</dbReference>
<organism evidence="16">
    <name type="scientific">Xenopus tropicalis</name>
    <name type="common">Western clawed frog</name>
    <name type="synonym">Silurana tropicalis</name>
    <dbReference type="NCBI Taxonomy" id="8364"/>
    <lineage>
        <taxon>Eukaryota</taxon>
        <taxon>Metazoa</taxon>
        <taxon>Chordata</taxon>
        <taxon>Craniata</taxon>
        <taxon>Vertebrata</taxon>
        <taxon>Euteleostomi</taxon>
        <taxon>Amphibia</taxon>
        <taxon>Batrachia</taxon>
        <taxon>Anura</taxon>
        <taxon>Pipoidea</taxon>
        <taxon>Pipidae</taxon>
        <taxon>Xenopodinae</taxon>
        <taxon>Xenopus</taxon>
        <taxon>Silurana</taxon>
    </lineage>
</organism>
<dbReference type="eggNOG" id="ENOG502SKM8">
    <property type="taxonomic scope" value="Eukaryota"/>
</dbReference>
<dbReference type="InterPro" id="IPR017452">
    <property type="entry name" value="GPCR_Rhodpsn_7TM"/>
</dbReference>
<evidence type="ECO:0000256" key="9">
    <source>
        <dbReference type="ARBA" id="ARBA00023157"/>
    </source>
</evidence>
<dbReference type="InterPro" id="IPR050939">
    <property type="entry name" value="Olfactory_GPCR1"/>
</dbReference>
<dbReference type="GO" id="GO:0050911">
    <property type="term" value="P:detection of chemical stimulus involved in sensory perception of smell"/>
    <property type="evidence" value="ECO:0000318"/>
    <property type="project" value="GO_Central"/>
</dbReference>
<keyword evidence="12 13" id="KW-0807">Transducer</keyword>
<feature type="transmembrane region" description="Helical" evidence="14">
    <location>
        <begin position="61"/>
        <end position="81"/>
    </location>
</feature>
<dbReference type="OrthoDB" id="9444602at2759"/>
<dbReference type="HOGENOM" id="CLU_012526_1_0_1"/>
<evidence type="ECO:0000256" key="2">
    <source>
        <dbReference type="ARBA" id="ARBA00022475"/>
    </source>
</evidence>
<keyword evidence="7 13" id="KW-0297">G-protein coupled receptor</keyword>
<evidence type="ECO:0000256" key="6">
    <source>
        <dbReference type="ARBA" id="ARBA00022989"/>
    </source>
</evidence>
<sequence length="316" mass="36442">MSAQNLTLSEFRLVGFQNLQEFKFIFFSTILIFYFMTLTGNLTIILLILTIERLKTPMYYFLSHLSLCDILLTTNIVPKLLNIVLTTKDSISITGCLTQFYFFGVSTVTECFLLTVMSFDRYLAICNPLRYHSIMSFKLRLHLVFWTWMLSFVFSLNITLLLNQLDFCDNNEIDHFFCDFEPILELSCSDTYIVKMEDFVLCVPISLFPFVFIVGTYTRIVLAIMKIPSTTGRHKAFSTCSSHLAVVFMYYGTIIVIYIVPSRGSLKHISKLLSLLYTVMTPLFNPIIYSLRNQEIRDAVGKFIKPKLSGFSILGH</sequence>
<evidence type="ECO:0000256" key="11">
    <source>
        <dbReference type="ARBA" id="ARBA00023180"/>
    </source>
</evidence>
<dbReference type="RefSeq" id="XP_002940723.1">
    <property type="nucleotide sequence ID" value="XM_002940677.2"/>
</dbReference>
<feature type="domain" description="G-protein coupled receptors family 1 profile" evidence="15">
    <location>
        <begin position="40"/>
        <end position="289"/>
    </location>
</feature>
<evidence type="ECO:0000313" key="17">
    <source>
        <dbReference type="Proteomes" id="UP000008143"/>
    </source>
</evidence>
<dbReference type="Pfam" id="PF13853">
    <property type="entry name" value="7tm_4"/>
    <property type="match status" value="1"/>
</dbReference>
<evidence type="ECO:0000259" key="15">
    <source>
        <dbReference type="PROSITE" id="PS50262"/>
    </source>
</evidence>
<dbReference type="PRINTS" id="PR00245">
    <property type="entry name" value="OLFACTORYR"/>
</dbReference>
<dbReference type="KEGG" id="xtr:100492458"/>
<evidence type="ECO:0000256" key="10">
    <source>
        <dbReference type="ARBA" id="ARBA00023170"/>
    </source>
</evidence>
<evidence type="ECO:0000256" key="7">
    <source>
        <dbReference type="ARBA" id="ARBA00023040"/>
    </source>
</evidence>
<dbReference type="PRINTS" id="PR00237">
    <property type="entry name" value="GPCRRHODOPSN"/>
</dbReference>
<keyword evidence="8 14" id="KW-0472">Membrane</keyword>
<dbReference type="GO" id="GO:0004984">
    <property type="term" value="F:olfactory receptor activity"/>
    <property type="evidence" value="ECO:0000318"/>
    <property type="project" value="GO_Central"/>
</dbReference>
<name>F6ZYV8_XENTR</name>
<evidence type="ECO:0000256" key="4">
    <source>
        <dbReference type="ARBA" id="ARBA00022692"/>
    </source>
</evidence>
<keyword evidence="2 14" id="KW-1003">Cell membrane</keyword>
<comment type="similarity">
    <text evidence="13">Belongs to the G-protein coupled receptor 1 family.</text>
</comment>
<gene>
    <name evidence="19" type="primary">or16h2c</name>
    <name evidence="16 18" type="synonym">LOC100492458</name>
</gene>
<feature type="transmembrane region" description="Helical" evidence="14">
    <location>
        <begin position="24"/>
        <end position="49"/>
    </location>
</feature>
<dbReference type="PANTHER" id="PTHR24242:SF253">
    <property type="entry name" value="OLFACTORY RECEPTOR-RELATED"/>
    <property type="match status" value="1"/>
</dbReference>
<dbReference type="GeneTree" id="ENSGT01150000286948"/>
<keyword evidence="17" id="KW-1185">Reference proteome</keyword>
<dbReference type="Proteomes" id="UP000008143">
    <property type="component" value="Chromosome 3"/>
</dbReference>
<dbReference type="SUPFAM" id="SSF81321">
    <property type="entry name" value="Family A G protein-coupled receptor-like"/>
    <property type="match status" value="1"/>
</dbReference>
<reference evidence="16" key="2">
    <citation type="submission" date="2011-07" db="UniProtKB">
        <authorList>
            <consortium name="Ensembl"/>
        </authorList>
    </citation>
    <scope>IDENTIFICATION</scope>
</reference>
<dbReference type="FunFam" id="1.20.1070.10:FF:000010">
    <property type="entry name" value="Olfactory receptor"/>
    <property type="match status" value="1"/>
</dbReference>
<evidence type="ECO:0000313" key="18">
    <source>
        <dbReference type="RefSeq" id="XP_002940723.1"/>
    </source>
</evidence>
<dbReference type="PROSITE" id="PS50262">
    <property type="entry name" value="G_PROTEIN_RECEP_F1_2"/>
    <property type="match status" value="1"/>
</dbReference>
<dbReference type="AGR" id="Xenbase:XB-GENE-29081183"/>
<dbReference type="PANTHER" id="PTHR24242">
    <property type="entry name" value="G-PROTEIN COUPLED RECEPTOR"/>
    <property type="match status" value="1"/>
</dbReference>
<feature type="transmembrane region" description="Helical" evidence="14">
    <location>
        <begin position="143"/>
        <end position="162"/>
    </location>
</feature>
<dbReference type="AlphaFoldDB" id="F6ZYV8"/>
<dbReference type="GO" id="GO:0004930">
    <property type="term" value="F:G protein-coupled receptor activity"/>
    <property type="evidence" value="ECO:0007669"/>
    <property type="project" value="UniProtKB-KW"/>
</dbReference>
<dbReference type="GeneID" id="100492458"/>
<evidence type="ECO:0000313" key="19">
    <source>
        <dbReference type="Xenbase" id="XB-GENE-29081183"/>
    </source>
</evidence>
<protein>
    <recommendedName>
        <fullName evidence="14">Olfactory receptor</fullName>
    </recommendedName>
</protein>
<evidence type="ECO:0000256" key="1">
    <source>
        <dbReference type="ARBA" id="ARBA00004651"/>
    </source>
</evidence>
<dbReference type="Ensembl" id="ENSXETT00000045515">
    <property type="protein sequence ID" value="ENSXETP00000045515"/>
    <property type="gene ID" value="ENSXETG00000021058"/>
</dbReference>
<keyword evidence="4 13" id="KW-0812">Transmembrane</keyword>
<feature type="transmembrane region" description="Helical" evidence="14">
    <location>
        <begin position="272"/>
        <end position="291"/>
    </location>
</feature>
<dbReference type="GO" id="GO:0005886">
    <property type="term" value="C:plasma membrane"/>
    <property type="evidence" value="ECO:0000318"/>
    <property type="project" value="GO_Central"/>
</dbReference>
<dbReference type="Gene3D" id="1.20.1070.10">
    <property type="entry name" value="Rhodopsin 7-helix transmembrane proteins"/>
    <property type="match status" value="1"/>
</dbReference>
<feature type="transmembrane region" description="Helical" evidence="14">
    <location>
        <begin position="205"/>
        <end position="224"/>
    </location>
</feature>
<dbReference type="Xenbase" id="XB-GENE-29081183">
    <property type="gene designation" value="or16h2c"/>
</dbReference>
<evidence type="ECO:0000256" key="5">
    <source>
        <dbReference type="ARBA" id="ARBA00022725"/>
    </source>
</evidence>